<evidence type="ECO:0000256" key="3">
    <source>
        <dbReference type="ARBA" id="ARBA00022895"/>
    </source>
</evidence>
<keyword evidence="2" id="KW-0158">Chromosome</keyword>
<dbReference type="GO" id="GO:0000781">
    <property type="term" value="C:chromosome, telomeric region"/>
    <property type="evidence" value="ECO:0007669"/>
    <property type="project" value="UniProtKB-SubCell"/>
</dbReference>
<reference evidence="7 8" key="1">
    <citation type="journal article" date="2020" name="G3 (Bethesda)">
        <title>Improved Reference Genome for Cyclotella cryptica CCMP332, a Model for Cell Wall Morphogenesis, Salinity Adaptation, and Lipid Production in Diatoms (Bacillariophyta).</title>
        <authorList>
            <person name="Roberts W.R."/>
            <person name="Downey K.M."/>
            <person name="Ruck E.C."/>
            <person name="Traller J.C."/>
            <person name="Alverson A.J."/>
        </authorList>
    </citation>
    <scope>NUCLEOTIDE SEQUENCE [LARGE SCALE GENOMIC DNA]</scope>
    <source>
        <strain evidence="7 8">CCMP332</strain>
    </source>
</reference>
<dbReference type="SMART" id="SM00976">
    <property type="entry name" value="Telo_bind"/>
    <property type="match status" value="1"/>
</dbReference>
<feature type="compositionally biased region" description="Basic and acidic residues" evidence="5">
    <location>
        <begin position="269"/>
        <end position="289"/>
    </location>
</feature>
<organism evidence="7 8">
    <name type="scientific">Cyclotella cryptica</name>
    <dbReference type="NCBI Taxonomy" id="29204"/>
    <lineage>
        <taxon>Eukaryota</taxon>
        <taxon>Sar</taxon>
        <taxon>Stramenopiles</taxon>
        <taxon>Ochrophyta</taxon>
        <taxon>Bacillariophyta</taxon>
        <taxon>Coscinodiscophyceae</taxon>
        <taxon>Thalassiosirophycidae</taxon>
        <taxon>Stephanodiscales</taxon>
        <taxon>Stephanodiscaceae</taxon>
        <taxon>Cyclotella</taxon>
    </lineage>
</organism>
<evidence type="ECO:0000256" key="1">
    <source>
        <dbReference type="ARBA" id="ARBA00004574"/>
    </source>
</evidence>
<evidence type="ECO:0000256" key="2">
    <source>
        <dbReference type="ARBA" id="ARBA00022454"/>
    </source>
</evidence>
<dbReference type="InterPro" id="IPR012340">
    <property type="entry name" value="NA-bd_OB-fold"/>
</dbReference>
<name>A0ABD3QQ21_9STRA</name>
<accession>A0ABD3QQ21</accession>
<keyword evidence="4" id="KW-0238">DNA-binding</keyword>
<feature type="region of interest" description="Disordered" evidence="5">
    <location>
        <begin position="120"/>
        <end position="150"/>
    </location>
</feature>
<evidence type="ECO:0000313" key="7">
    <source>
        <dbReference type="EMBL" id="KAL3802340.1"/>
    </source>
</evidence>
<dbReference type="InterPro" id="IPR011564">
    <property type="entry name" value="Telomer_end-bd_POT1/Cdc13"/>
</dbReference>
<comment type="subcellular location">
    <subcellularLocation>
        <location evidence="1">Chromosome</location>
        <location evidence="1">Telomere</location>
    </subcellularLocation>
</comment>
<dbReference type="AlphaFoldDB" id="A0ABD3QQ21"/>
<sequence length="1262" mass="139450">MSTSFWNLFSPKRTPDVTAQEHDEALQDHHHQQQRHDGAIAGEIRDNSAVDPLADFFNGLPAQSAATDVTTSLSYAQWREGRKRFLVRYFEHRLVGVEDDDSRQRKDDEYDDGVCSFRSEVLDDEFDNNPDLPTPGAESHADSGDRQDYSQPLETQDMHTRHQTTITAEAAALSNKQREDDEGTPDSHQEMNLETQPQSPLHAILWNTSHSQQTTPNSTTSRSKSSSDKANSLPNTGLRRKSVGTVLLSGIKRKLGFLTQREEDEEENDNKNKLSPNRKENHSSTHPDLDSQTPIRPTKKKKYTTSQRGLMWNANVASVPHISETLHTVTKLNELDLYTAKLDLGLCRVLRIWKLRHTKRMEGRRQVSLQLCRDALDDVEEECGMHCMNPDASHSMNLEDDGPLNTIYKKVLSMELVSIQEEPLHDPNVPLSSPRVSNLATAAFQSGSIQLQKASERKRRHAVRRVRIFFYNGYAEALSRVLSDIAESKSGKKKNLMQNYVLSLANVPAHCIMPHTFSRKGDQSSPHLQQYVDNPFGDEEYGVPSPYCICIGDSASLKFGSEKLYFDSEELEIRLAGTPPVAVSAVAEETSMEMGDAIVTNRTVEASGLGYAREEGSSVLMERYWNLSGAASGQRRGGMTFLVGDEDTIHAGPPDETVATGVVSDIQRDEGANDNVAAHVSSNAGEGTHSGEATALTENSGIVRPPSVEPLSSMLPLLLENGMKRLKDPITVYGVVLGFSAPSLTTTKEWKMSMVLIDESLPISIESQDQQQSGGCPPSSDATSSSKEVHVPSITVVLFVKNKLHLPVIRSAGDIVCCRNAILQQYNCEPQLLCSRKGSVVVVRPTRVRNPGVELPDSTAPNDWNLSCSCHEDGGNAAHLYVDWSLTNTLWRWGQQRLASHPTMSPNCKISIAGLDEPSETLESSVSGDLTAAITAIIPHPEHLRRRDTARGYIRLWDGTGPPRSDPLPPDVNVDANLAHEDPPENVLVEIEKILNAMASDSSSSTICHGIVAPISLTGRVINATIWEEEPWQLIVREKIIDVGSFVRLRNINNAKLPSGVNCLSVHVKSSLTPLPFDSYEVQLLLKEHDTRVQRGAITNPSCGILPGSSRRTESNTSTTSQSPIQFPMLNECIRRAAPSTFTALFQISRTIPPFNPSPNDGLKNLCCKNKDGSIGFRFAFHIFDDTAEMDVLCLGGVAEKVIKGKAQDIIDSQNVRKKSIESFNELMTPGYVFEGEIRSMLGRDKKVYYILKSMVCVQADV</sequence>
<evidence type="ECO:0000259" key="6">
    <source>
        <dbReference type="SMART" id="SM00976"/>
    </source>
</evidence>
<feature type="compositionally biased region" description="Polar residues" evidence="5">
    <location>
        <begin position="767"/>
        <end position="786"/>
    </location>
</feature>
<keyword evidence="3" id="KW-0779">Telomere</keyword>
<proteinExistence type="predicted"/>
<gene>
    <name evidence="7" type="ORF">HJC23_007165</name>
</gene>
<feature type="region of interest" description="Disordered" evidence="5">
    <location>
        <begin position="172"/>
        <end position="196"/>
    </location>
</feature>
<evidence type="ECO:0000256" key="4">
    <source>
        <dbReference type="ARBA" id="ARBA00023125"/>
    </source>
</evidence>
<feature type="region of interest" description="Disordered" evidence="5">
    <location>
        <begin position="17"/>
        <end position="36"/>
    </location>
</feature>
<dbReference type="PANTHER" id="PTHR14513">
    <property type="entry name" value="PROTECTION OF TELOMERES 1"/>
    <property type="match status" value="1"/>
</dbReference>
<feature type="region of interest" description="Disordered" evidence="5">
    <location>
        <begin position="210"/>
        <end position="241"/>
    </location>
</feature>
<feature type="region of interest" description="Disordered" evidence="5">
    <location>
        <begin position="1099"/>
        <end position="1123"/>
    </location>
</feature>
<dbReference type="Pfam" id="PF02765">
    <property type="entry name" value="POT1"/>
    <property type="match status" value="1"/>
</dbReference>
<dbReference type="Gene3D" id="2.40.50.140">
    <property type="entry name" value="Nucleic acid-binding proteins"/>
    <property type="match status" value="1"/>
</dbReference>
<feature type="region of interest" description="Disordered" evidence="5">
    <location>
        <begin position="259"/>
        <end position="305"/>
    </location>
</feature>
<evidence type="ECO:0000256" key="5">
    <source>
        <dbReference type="SAM" id="MobiDB-lite"/>
    </source>
</evidence>
<feature type="region of interest" description="Disordered" evidence="5">
    <location>
        <begin position="767"/>
        <end position="787"/>
    </location>
</feature>
<feature type="domain" description="Telomeric single stranded DNA binding POT1/Cdc13" evidence="6">
    <location>
        <begin position="723"/>
        <end position="885"/>
    </location>
</feature>
<dbReference type="GO" id="GO:0003677">
    <property type="term" value="F:DNA binding"/>
    <property type="evidence" value="ECO:0007669"/>
    <property type="project" value="UniProtKB-KW"/>
</dbReference>
<protein>
    <recommendedName>
        <fullName evidence="6">Telomeric single stranded DNA binding POT1/Cdc13 domain-containing protein</fullName>
    </recommendedName>
</protein>
<comment type="caution">
    <text evidence="7">The sequence shown here is derived from an EMBL/GenBank/DDBJ whole genome shotgun (WGS) entry which is preliminary data.</text>
</comment>
<dbReference type="PANTHER" id="PTHR14513:SF0">
    <property type="entry name" value="PROTECTION OF TELOMERES PROTEIN 1"/>
    <property type="match status" value="1"/>
</dbReference>
<feature type="compositionally biased region" description="Low complexity" evidence="5">
    <location>
        <begin position="214"/>
        <end position="224"/>
    </location>
</feature>
<feature type="compositionally biased region" description="Basic and acidic residues" evidence="5">
    <location>
        <begin position="139"/>
        <end position="148"/>
    </location>
</feature>
<dbReference type="EMBL" id="JABMIG020000020">
    <property type="protein sequence ID" value="KAL3802340.1"/>
    <property type="molecule type" value="Genomic_DNA"/>
</dbReference>
<dbReference type="Proteomes" id="UP001516023">
    <property type="component" value="Unassembled WGS sequence"/>
</dbReference>
<dbReference type="SUPFAM" id="SSF50249">
    <property type="entry name" value="Nucleic acid-binding proteins"/>
    <property type="match status" value="1"/>
</dbReference>
<dbReference type="InterPro" id="IPR028389">
    <property type="entry name" value="POT1"/>
</dbReference>
<evidence type="ECO:0000313" key="8">
    <source>
        <dbReference type="Proteomes" id="UP001516023"/>
    </source>
</evidence>
<keyword evidence="8" id="KW-1185">Reference proteome</keyword>